<keyword evidence="3" id="KW-1185">Reference proteome</keyword>
<keyword evidence="1" id="KW-1133">Transmembrane helix</keyword>
<protein>
    <submittedName>
        <fullName evidence="2">Uncharacterized protein</fullName>
    </submittedName>
</protein>
<dbReference type="PANTHER" id="PTHR34115:SF13">
    <property type="entry name" value="RPB1A"/>
    <property type="match status" value="1"/>
</dbReference>
<accession>A0AAW1WN12</accession>
<reference evidence="2 3" key="1">
    <citation type="journal article" date="2023" name="G3 (Bethesda)">
        <title>A chromosome-length genome assembly and annotation of blackberry (Rubus argutus, cv. 'Hillquist').</title>
        <authorList>
            <person name="Bruna T."/>
            <person name="Aryal R."/>
            <person name="Dudchenko O."/>
            <person name="Sargent D.J."/>
            <person name="Mead D."/>
            <person name="Buti M."/>
            <person name="Cavallini A."/>
            <person name="Hytonen T."/>
            <person name="Andres J."/>
            <person name="Pham M."/>
            <person name="Weisz D."/>
            <person name="Mascagni F."/>
            <person name="Usai G."/>
            <person name="Natali L."/>
            <person name="Bassil N."/>
            <person name="Fernandez G.E."/>
            <person name="Lomsadze A."/>
            <person name="Armour M."/>
            <person name="Olukolu B."/>
            <person name="Poorten T."/>
            <person name="Britton C."/>
            <person name="Davik J."/>
            <person name="Ashrafi H."/>
            <person name="Aiden E.L."/>
            <person name="Borodovsky M."/>
            <person name="Worthington M."/>
        </authorList>
    </citation>
    <scope>NUCLEOTIDE SEQUENCE [LARGE SCALE GENOMIC DNA]</scope>
    <source>
        <strain evidence="2">PI 553951</strain>
    </source>
</reference>
<dbReference type="AlphaFoldDB" id="A0AAW1WN12"/>
<dbReference type="PANTHER" id="PTHR34115">
    <property type="entry name" value="PROTEIN, PUTATIVE-RELATED"/>
    <property type="match status" value="1"/>
</dbReference>
<name>A0AAW1WN12_RUBAR</name>
<feature type="transmembrane region" description="Helical" evidence="1">
    <location>
        <begin position="17"/>
        <end position="35"/>
    </location>
</feature>
<comment type="caution">
    <text evidence="2">The sequence shown here is derived from an EMBL/GenBank/DDBJ whole genome shotgun (WGS) entry which is preliminary data.</text>
</comment>
<evidence type="ECO:0000313" key="3">
    <source>
        <dbReference type="Proteomes" id="UP001457282"/>
    </source>
</evidence>
<sequence length="168" mass="18991">MEEVVPRRNSIVALHKCIGYLITILGFCLQLEFANDSAVVTDSSSCILMKLFVIEVSAYFGSLGVMILQTDHRNTDFGEFMNKISILFGTLAVTTELLILVPPFGWLVLFFWSICFVRIATKSYQYSKTLCQTAVSALILAFGEFKEKLLAMNQKNQMNQMNEIRPQV</sequence>
<dbReference type="InterPro" id="IPR053258">
    <property type="entry name" value="Ca-permeable_cation_channel"/>
</dbReference>
<gene>
    <name evidence="2" type="ORF">M0R45_033345</name>
</gene>
<organism evidence="2 3">
    <name type="scientific">Rubus argutus</name>
    <name type="common">Southern blackberry</name>
    <dbReference type="NCBI Taxonomy" id="59490"/>
    <lineage>
        <taxon>Eukaryota</taxon>
        <taxon>Viridiplantae</taxon>
        <taxon>Streptophyta</taxon>
        <taxon>Embryophyta</taxon>
        <taxon>Tracheophyta</taxon>
        <taxon>Spermatophyta</taxon>
        <taxon>Magnoliopsida</taxon>
        <taxon>eudicotyledons</taxon>
        <taxon>Gunneridae</taxon>
        <taxon>Pentapetalae</taxon>
        <taxon>rosids</taxon>
        <taxon>fabids</taxon>
        <taxon>Rosales</taxon>
        <taxon>Rosaceae</taxon>
        <taxon>Rosoideae</taxon>
        <taxon>Rosoideae incertae sedis</taxon>
        <taxon>Rubus</taxon>
    </lineage>
</organism>
<keyword evidence="1" id="KW-0812">Transmembrane</keyword>
<keyword evidence="1" id="KW-0472">Membrane</keyword>
<dbReference type="Proteomes" id="UP001457282">
    <property type="component" value="Unassembled WGS sequence"/>
</dbReference>
<dbReference type="EMBL" id="JBEDUW010000006">
    <property type="protein sequence ID" value="KAK9925004.1"/>
    <property type="molecule type" value="Genomic_DNA"/>
</dbReference>
<evidence type="ECO:0000256" key="1">
    <source>
        <dbReference type="SAM" id="Phobius"/>
    </source>
</evidence>
<proteinExistence type="predicted"/>
<evidence type="ECO:0000313" key="2">
    <source>
        <dbReference type="EMBL" id="KAK9925004.1"/>
    </source>
</evidence>
<feature type="transmembrane region" description="Helical" evidence="1">
    <location>
        <begin position="104"/>
        <end position="121"/>
    </location>
</feature>